<keyword evidence="12" id="KW-0808">Transferase</keyword>
<sequence>MKIGVLGIQGDIQEHLRMIEKLGHEAVWVKRPEQLKELSGLIMPGGESTTMIKLMKRFGVWEPLYQMLQNGFPVYGTCAGLVLLASEIENYPEQDSLSALPVKVERNGYGRQVNSFEVELVIPVLGEPQFNAVFIRAPIIVECKDSLEVLATYNDDPVLVRYGNIMASSFHPELTNDTRIHEYFIKEVIE</sequence>
<evidence type="ECO:0000256" key="1">
    <source>
        <dbReference type="ARBA" id="ARBA00022801"/>
    </source>
</evidence>
<evidence type="ECO:0000256" key="8">
    <source>
        <dbReference type="ARBA" id="ARBA00064749"/>
    </source>
</evidence>
<evidence type="ECO:0000313" key="12">
    <source>
        <dbReference type="EMBL" id="AKI97490.1"/>
    </source>
</evidence>
<evidence type="ECO:0000256" key="10">
    <source>
        <dbReference type="PIRSR" id="PIRSR005639-1"/>
    </source>
</evidence>
<dbReference type="GO" id="GO:0036381">
    <property type="term" value="F:pyridoxal 5'-phosphate synthase (glutamine hydrolysing) activity"/>
    <property type="evidence" value="ECO:0007669"/>
    <property type="project" value="UniProtKB-UniRule"/>
</dbReference>
<evidence type="ECO:0000256" key="6">
    <source>
        <dbReference type="ARBA" id="ARBA00049534"/>
    </source>
</evidence>
<feature type="active site" description="Nucleophile" evidence="9 10">
    <location>
        <position position="78"/>
    </location>
</feature>
<feature type="binding site" evidence="9 11">
    <location>
        <begin position="135"/>
        <end position="136"/>
    </location>
    <ligand>
        <name>L-glutamine</name>
        <dbReference type="ChEBI" id="CHEBI:58359"/>
    </ligand>
</feature>
<dbReference type="CDD" id="cd01749">
    <property type="entry name" value="GATase1_PB"/>
    <property type="match status" value="1"/>
</dbReference>
<evidence type="ECO:0000256" key="9">
    <source>
        <dbReference type="HAMAP-Rule" id="MF_01615"/>
    </source>
</evidence>
<feature type="active site" description="Charge relay system" evidence="9 10">
    <location>
        <position position="171"/>
    </location>
</feature>
<dbReference type="GO" id="GO:0016740">
    <property type="term" value="F:transferase activity"/>
    <property type="evidence" value="ECO:0007669"/>
    <property type="project" value="UniProtKB-KW"/>
</dbReference>
<dbReference type="EC" id="3.5.1.2" evidence="9"/>
<dbReference type="NCBIfam" id="TIGR03800">
    <property type="entry name" value="PLP_synth_Pdx2"/>
    <property type="match status" value="1"/>
</dbReference>
<comment type="catalytic activity">
    <reaction evidence="6 9">
        <text>L-glutamine + H2O = L-glutamate + NH4(+)</text>
        <dbReference type="Rhea" id="RHEA:15889"/>
        <dbReference type="ChEBI" id="CHEBI:15377"/>
        <dbReference type="ChEBI" id="CHEBI:28938"/>
        <dbReference type="ChEBI" id="CHEBI:29985"/>
        <dbReference type="ChEBI" id="CHEBI:58359"/>
        <dbReference type="EC" id="3.5.1.2"/>
    </reaction>
</comment>
<dbReference type="PANTHER" id="PTHR31559">
    <property type="entry name" value="PYRIDOXAL 5'-PHOSPHATE SYNTHASE SUBUNIT SNO"/>
    <property type="match status" value="1"/>
</dbReference>
<dbReference type="RefSeq" id="WP_047754625.1">
    <property type="nucleotide sequence ID" value="NZ_CAJUHA010000003.1"/>
</dbReference>
<evidence type="ECO:0000256" key="2">
    <source>
        <dbReference type="ARBA" id="ARBA00022898"/>
    </source>
</evidence>
<dbReference type="GO" id="GO:0008614">
    <property type="term" value="P:pyridoxine metabolic process"/>
    <property type="evidence" value="ECO:0007669"/>
    <property type="project" value="TreeGrafter"/>
</dbReference>
<dbReference type="GO" id="GO:0042823">
    <property type="term" value="P:pyridoxal phosphate biosynthetic process"/>
    <property type="evidence" value="ECO:0007669"/>
    <property type="project" value="UniProtKB-UniRule"/>
</dbReference>
<dbReference type="FunFam" id="3.40.50.880:FF:000010">
    <property type="entry name" value="uncharacterized protein LOC100176842 isoform X2"/>
    <property type="match status" value="1"/>
</dbReference>
<evidence type="ECO:0000256" key="5">
    <source>
        <dbReference type="ARBA" id="ARBA00047992"/>
    </source>
</evidence>
<comment type="function">
    <text evidence="7 9">Catalyzes the hydrolysis of glutamine to glutamate and ammonia as part of the biosynthesis of pyridoxal 5'-phosphate. The resulting ammonia molecule is channeled to the active site of PdxS.</text>
</comment>
<evidence type="ECO:0000256" key="3">
    <source>
        <dbReference type="ARBA" id="ARBA00022962"/>
    </source>
</evidence>
<dbReference type="GO" id="GO:0004359">
    <property type="term" value="F:glutaminase activity"/>
    <property type="evidence" value="ECO:0007669"/>
    <property type="project" value="UniProtKB-UniRule"/>
</dbReference>
<evidence type="ECO:0000256" key="7">
    <source>
        <dbReference type="ARBA" id="ARBA00054599"/>
    </source>
</evidence>
<evidence type="ECO:0000256" key="11">
    <source>
        <dbReference type="PIRSR" id="PIRSR005639-2"/>
    </source>
</evidence>
<dbReference type="GO" id="GO:0006543">
    <property type="term" value="P:L-glutamine catabolic process"/>
    <property type="evidence" value="ECO:0007669"/>
    <property type="project" value="UniProtKB-UniRule"/>
</dbReference>
<dbReference type="KEGG" id="kpf:IX53_06275"/>
<accession>A0A0G2Z7C1</accession>
<gene>
    <name evidence="9" type="primary">pdxT</name>
    <name evidence="12" type="ORF">IX53_06275</name>
</gene>
<dbReference type="InterPro" id="IPR029062">
    <property type="entry name" value="Class_I_gatase-like"/>
</dbReference>
<keyword evidence="2 9" id="KW-0663">Pyridoxal phosphate</keyword>
<keyword evidence="3 9" id="KW-0315">Glutamine amidotransferase</keyword>
<dbReference type="EMBL" id="CP011232">
    <property type="protein sequence ID" value="AKI97490.1"/>
    <property type="molecule type" value="Genomic_DNA"/>
</dbReference>
<comment type="similarity">
    <text evidence="9">Belongs to the glutaminase PdxT/SNO family.</text>
</comment>
<protein>
    <recommendedName>
        <fullName evidence="9">Pyridoxal 5'-phosphate synthase subunit PdxT</fullName>
        <ecNumber evidence="9">4.3.3.6</ecNumber>
    </recommendedName>
    <alternativeName>
        <fullName evidence="9">Pdx2</fullName>
    </alternativeName>
    <alternativeName>
        <fullName evidence="9">Pyridoxal 5'-phosphate synthase glutaminase subunit</fullName>
        <ecNumber evidence="9">3.5.1.2</ecNumber>
    </alternativeName>
</protein>
<dbReference type="OrthoDB" id="9810320at2"/>
<dbReference type="PANTHER" id="PTHR31559:SF0">
    <property type="entry name" value="PYRIDOXAL 5'-PHOSPHATE SYNTHASE SUBUNIT SNO1-RELATED"/>
    <property type="match status" value="1"/>
</dbReference>
<keyword evidence="4 9" id="KW-0456">Lyase</keyword>
<reference evidence="12 13" key="1">
    <citation type="submission" date="2015-04" db="EMBL/GenBank/DDBJ databases">
        <title>Complete Genome Sequence of Kosmotoga pacifica SLHLJ1.</title>
        <authorList>
            <person name="Jiang L.J."/>
            <person name="Shao Z.Z."/>
            <person name="Jebbar M."/>
        </authorList>
    </citation>
    <scope>NUCLEOTIDE SEQUENCE [LARGE SCALE GENOMIC DNA]</scope>
    <source>
        <strain evidence="12 13">SLHLJ1</strain>
    </source>
</reference>
<proteinExistence type="inferred from homology"/>
<dbReference type="STRING" id="1330330.IX53_06275"/>
<name>A0A0G2Z7C1_9BACT</name>
<dbReference type="Pfam" id="PF01174">
    <property type="entry name" value="SNO"/>
    <property type="match status" value="1"/>
</dbReference>
<feature type="binding site" evidence="9 11">
    <location>
        <begin position="46"/>
        <end position="48"/>
    </location>
    <ligand>
        <name>L-glutamine</name>
        <dbReference type="ChEBI" id="CHEBI:58359"/>
    </ligand>
</feature>
<dbReference type="GO" id="GO:1903600">
    <property type="term" value="C:glutaminase complex"/>
    <property type="evidence" value="ECO:0007669"/>
    <property type="project" value="TreeGrafter"/>
</dbReference>
<dbReference type="GO" id="GO:0005829">
    <property type="term" value="C:cytosol"/>
    <property type="evidence" value="ECO:0007669"/>
    <property type="project" value="TreeGrafter"/>
</dbReference>
<dbReference type="HAMAP" id="MF_01615">
    <property type="entry name" value="PdxT"/>
    <property type="match status" value="1"/>
</dbReference>
<dbReference type="PATRIC" id="fig|1330330.3.peg.1268"/>
<keyword evidence="13" id="KW-1185">Reference proteome</keyword>
<keyword evidence="1 9" id="KW-0378">Hydrolase</keyword>
<dbReference type="AlphaFoldDB" id="A0A0G2Z7C1"/>
<evidence type="ECO:0000256" key="4">
    <source>
        <dbReference type="ARBA" id="ARBA00023239"/>
    </source>
</evidence>
<dbReference type="InterPro" id="IPR002161">
    <property type="entry name" value="PdxT/SNO"/>
</dbReference>
<comment type="subunit">
    <text evidence="8 9">In the presence of PdxS, forms a dodecamer of heterodimers. Only shows activity in the heterodimer.</text>
</comment>
<dbReference type="SUPFAM" id="SSF52317">
    <property type="entry name" value="Class I glutamine amidotransferase-like"/>
    <property type="match status" value="1"/>
</dbReference>
<feature type="binding site" evidence="9 11">
    <location>
        <position position="106"/>
    </location>
    <ligand>
        <name>L-glutamine</name>
        <dbReference type="ChEBI" id="CHEBI:58359"/>
    </ligand>
</feature>
<comment type="pathway">
    <text evidence="9">Cofactor biosynthesis; pyridoxal 5'-phosphate biosynthesis.</text>
</comment>
<dbReference type="PIRSF" id="PIRSF005639">
    <property type="entry name" value="Glut_amidoT_SNO"/>
    <property type="match status" value="1"/>
</dbReference>
<dbReference type="Gene3D" id="3.40.50.880">
    <property type="match status" value="1"/>
</dbReference>
<dbReference type="PROSITE" id="PS51130">
    <property type="entry name" value="PDXT_SNO_2"/>
    <property type="match status" value="1"/>
</dbReference>
<dbReference type="UniPathway" id="UPA00245"/>
<dbReference type="Proteomes" id="UP000035159">
    <property type="component" value="Chromosome"/>
</dbReference>
<dbReference type="EC" id="4.3.3.6" evidence="9"/>
<dbReference type="PROSITE" id="PS51273">
    <property type="entry name" value="GATASE_TYPE_1"/>
    <property type="match status" value="1"/>
</dbReference>
<comment type="catalytic activity">
    <reaction evidence="5 9">
        <text>aldehydo-D-ribose 5-phosphate + D-glyceraldehyde 3-phosphate + L-glutamine = pyridoxal 5'-phosphate + L-glutamate + phosphate + 3 H2O + H(+)</text>
        <dbReference type="Rhea" id="RHEA:31507"/>
        <dbReference type="ChEBI" id="CHEBI:15377"/>
        <dbReference type="ChEBI" id="CHEBI:15378"/>
        <dbReference type="ChEBI" id="CHEBI:29985"/>
        <dbReference type="ChEBI" id="CHEBI:43474"/>
        <dbReference type="ChEBI" id="CHEBI:58273"/>
        <dbReference type="ChEBI" id="CHEBI:58359"/>
        <dbReference type="ChEBI" id="CHEBI:59776"/>
        <dbReference type="ChEBI" id="CHEBI:597326"/>
        <dbReference type="EC" id="4.3.3.6"/>
    </reaction>
</comment>
<organism evidence="12 13">
    <name type="scientific">Kosmotoga pacifica</name>
    <dbReference type="NCBI Taxonomy" id="1330330"/>
    <lineage>
        <taxon>Bacteria</taxon>
        <taxon>Thermotogati</taxon>
        <taxon>Thermotogota</taxon>
        <taxon>Thermotogae</taxon>
        <taxon>Kosmotogales</taxon>
        <taxon>Kosmotogaceae</taxon>
        <taxon>Kosmotoga</taxon>
    </lineage>
</organism>
<evidence type="ECO:0000313" key="13">
    <source>
        <dbReference type="Proteomes" id="UP000035159"/>
    </source>
</evidence>
<feature type="active site" description="Charge relay system" evidence="9 10">
    <location>
        <position position="173"/>
    </location>
</feature>